<dbReference type="AlphaFoldDB" id="A0AAX6EYG9"/>
<name>A0AAX6EYG9_IRIPA</name>
<dbReference type="EMBL" id="JANAVB010033020">
    <property type="protein sequence ID" value="KAJ6809180.1"/>
    <property type="molecule type" value="Genomic_DNA"/>
</dbReference>
<accession>A0AAX6EYG9</accession>
<evidence type="ECO:0000313" key="2">
    <source>
        <dbReference type="Proteomes" id="UP001140949"/>
    </source>
</evidence>
<sequence length="112" mass="12930">MPVIIVPSIMKALKFNRERTNVSSSSEQEVTIYGAEIGAQPASPRPWLQELLLFLHQYEWTVNPWPACCQWRVSCVCPLSFSLHLVARVKDLQITSFRQRKRLDSSWLMALV</sequence>
<organism evidence="1 2">
    <name type="scientific">Iris pallida</name>
    <name type="common">Sweet iris</name>
    <dbReference type="NCBI Taxonomy" id="29817"/>
    <lineage>
        <taxon>Eukaryota</taxon>
        <taxon>Viridiplantae</taxon>
        <taxon>Streptophyta</taxon>
        <taxon>Embryophyta</taxon>
        <taxon>Tracheophyta</taxon>
        <taxon>Spermatophyta</taxon>
        <taxon>Magnoliopsida</taxon>
        <taxon>Liliopsida</taxon>
        <taxon>Asparagales</taxon>
        <taxon>Iridaceae</taxon>
        <taxon>Iridoideae</taxon>
        <taxon>Irideae</taxon>
        <taxon>Iris</taxon>
    </lineage>
</organism>
<reference evidence="1" key="2">
    <citation type="submission" date="2023-04" db="EMBL/GenBank/DDBJ databases">
        <authorList>
            <person name="Bruccoleri R.E."/>
            <person name="Oakeley E.J."/>
            <person name="Faust A.-M."/>
            <person name="Dessus-Babus S."/>
            <person name="Altorfer M."/>
            <person name="Burckhardt D."/>
            <person name="Oertli M."/>
            <person name="Naumann U."/>
            <person name="Petersen F."/>
            <person name="Wong J."/>
        </authorList>
    </citation>
    <scope>NUCLEOTIDE SEQUENCE</scope>
    <source>
        <strain evidence="1">GSM-AAB239-AS_SAM_17_03QT</strain>
        <tissue evidence="1">Leaf</tissue>
    </source>
</reference>
<keyword evidence="2" id="KW-1185">Reference proteome</keyword>
<reference evidence="1" key="1">
    <citation type="journal article" date="2023" name="GigaByte">
        <title>Genome assembly of the bearded iris, Iris pallida Lam.</title>
        <authorList>
            <person name="Bruccoleri R.E."/>
            <person name="Oakeley E.J."/>
            <person name="Faust A.M.E."/>
            <person name="Altorfer M."/>
            <person name="Dessus-Babus S."/>
            <person name="Burckhardt D."/>
            <person name="Oertli M."/>
            <person name="Naumann U."/>
            <person name="Petersen F."/>
            <person name="Wong J."/>
        </authorList>
    </citation>
    <scope>NUCLEOTIDE SEQUENCE</scope>
    <source>
        <strain evidence="1">GSM-AAB239-AS_SAM_17_03QT</strain>
    </source>
</reference>
<comment type="caution">
    <text evidence="1">The sequence shown here is derived from an EMBL/GenBank/DDBJ whole genome shotgun (WGS) entry which is preliminary data.</text>
</comment>
<evidence type="ECO:0000313" key="1">
    <source>
        <dbReference type="EMBL" id="KAJ6809180.1"/>
    </source>
</evidence>
<gene>
    <name evidence="1" type="ORF">M6B38_161315</name>
</gene>
<protein>
    <submittedName>
        <fullName evidence="1">Uncharacterized protein</fullName>
    </submittedName>
</protein>
<proteinExistence type="predicted"/>
<dbReference type="Proteomes" id="UP001140949">
    <property type="component" value="Unassembled WGS sequence"/>
</dbReference>